<feature type="compositionally biased region" description="Basic residues" evidence="2">
    <location>
        <begin position="887"/>
        <end position="898"/>
    </location>
</feature>
<proteinExistence type="predicted"/>
<comment type="caution">
    <text evidence="4">The sequence shown here is derived from an EMBL/GenBank/DDBJ whole genome shotgun (WGS) entry which is preliminary data.</text>
</comment>
<feature type="region of interest" description="Disordered" evidence="2">
    <location>
        <begin position="876"/>
        <end position="912"/>
    </location>
</feature>
<feature type="coiled-coil region" evidence="1">
    <location>
        <begin position="94"/>
        <end position="121"/>
    </location>
</feature>
<feature type="compositionally biased region" description="Basic and acidic residues" evidence="2">
    <location>
        <begin position="876"/>
        <end position="885"/>
    </location>
</feature>
<dbReference type="EMBL" id="JAHDYR010000041">
    <property type="protein sequence ID" value="KAG9391999.1"/>
    <property type="molecule type" value="Genomic_DNA"/>
</dbReference>
<evidence type="ECO:0000256" key="2">
    <source>
        <dbReference type="SAM" id="MobiDB-lite"/>
    </source>
</evidence>
<keyword evidence="3" id="KW-0732">Signal</keyword>
<gene>
    <name evidence="4" type="ORF">J8273_6729</name>
</gene>
<dbReference type="AlphaFoldDB" id="A0A8J6B123"/>
<dbReference type="Proteomes" id="UP000717585">
    <property type="component" value="Unassembled WGS sequence"/>
</dbReference>
<reference evidence="4" key="1">
    <citation type="submission" date="2021-05" db="EMBL/GenBank/DDBJ databases">
        <title>A free-living protist that lacks canonical eukaryotic 1 DNA replication and segregation systems.</title>
        <authorList>
            <person name="Salas-Leiva D.E."/>
            <person name="Tromer E.C."/>
            <person name="Curtis B.A."/>
            <person name="Jerlstrom-Hultqvist J."/>
            <person name="Kolisko M."/>
            <person name="Yi Z."/>
            <person name="Salas-Leiva J.S."/>
            <person name="Gallot-Lavallee L."/>
            <person name="Kops G.J.P.L."/>
            <person name="Archibald J.M."/>
            <person name="Simpson A.G.B."/>
            <person name="Roger A.J."/>
        </authorList>
    </citation>
    <scope>NUCLEOTIDE SEQUENCE</scope>
    <source>
        <strain evidence="4">BICM</strain>
    </source>
</reference>
<evidence type="ECO:0000313" key="4">
    <source>
        <dbReference type="EMBL" id="KAG9391999.1"/>
    </source>
</evidence>
<evidence type="ECO:0000256" key="3">
    <source>
        <dbReference type="SAM" id="SignalP"/>
    </source>
</evidence>
<evidence type="ECO:0000313" key="5">
    <source>
        <dbReference type="Proteomes" id="UP000717585"/>
    </source>
</evidence>
<feature type="signal peptide" evidence="3">
    <location>
        <begin position="1"/>
        <end position="23"/>
    </location>
</feature>
<protein>
    <submittedName>
        <fullName evidence="4">Uncharacterized protein</fullName>
    </submittedName>
</protein>
<keyword evidence="1" id="KW-0175">Coiled coil</keyword>
<keyword evidence="5" id="KW-1185">Reference proteome</keyword>
<sequence length="912" mass="103210">MTNSLITWVLGNLVVSFPPDTTGDHICCAIYSHLFSSRLPGFNKRKIHEENVFQHAIRELGSMRNDISQCFTSNVKNDWKRAVQRMTSSNLVTVHPVNDEVERLRARVQELEKQLRDTTCLLDMMSSLNAILSGKNNDTAFHSMFNSFASRLGLDTIGRTQKRREPIAGLDMSILNIPGLREALSEEEVADLSCFIPVEYAIQEAGVTVTADSSRLTVPIGQTVNFIGSQELIDATVERLQLTPTDAVRFGQTTKLLYADAIDAKQARDTVRADRIHRRQGLRSTIISPNPWDFVSSVFFDCEAICTSVLLRPMAFVADKPARKTCLEVCAKDDEVEAGRVFNLELCLWVDGWKHGTTAVKFRLGDKEGIAIPGKLTRVFTLLEFIGHEDQIPSLYPRIAAEISNLVNLHFCVRQTGAIAQICRVHTLADNKALQVLLGTMRGGKNRCVFSVLSDSEFISNPYGFSTIRDRIAAANPQYKVISVQLSDLLLRRQMYYAAQKQEIDHLSSTLGPGRRVRIKEKDRITLDLQHRYGKYKWDENQFIPLFQDSPALAELTTVAPPLMHTSHELLEQVACLVKMFPQPPRNPELSFWRQQSGNTEFVRTVGCNEQERARARLAVLATSHITCVPECVRELFRVIAHLQHLYYSMEDPTPELIRWHWVAAAVIHAFHTAMSICPDGSYRTKTKSAEMKKPCVITLKMHAAVAVIPLIHQETMLPLTFMLEEHFERSFLPNMEMKQRAQRARILHLVSLMSQAKYIKRALLRTESAGRRQHSIPALGTLVAMHVHECVKSAQMWKKVRGMSVDPLENAGLDQLKRDLTTFWRTFDSRMAQDVMTCQVVWDDGMLHCQLPKRTEPRNPVEITVCICEHLGAGHDSSDDEAYRPGKSRKSAKKRKQPTIPSFGGFQPDNE</sequence>
<accession>A0A8J6B123</accession>
<evidence type="ECO:0000256" key="1">
    <source>
        <dbReference type="SAM" id="Coils"/>
    </source>
</evidence>
<feature type="chain" id="PRO_5035154037" evidence="3">
    <location>
        <begin position="24"/>
        <end position="912"/>
    </location>
</feature>
<name>A0A8J6B123_9EUKA</name>
<organism evidence="4 5">
    <name type="scientific">Carpediemonas membranifera</name>
    <dbReference type="NCBI Taxonomy" id="201153"/>
    <lineage>
        <taxon>Eukaryota</taxon>
        <taxon>Metamonada</taxon>
        <taxon>Carpediemonas-like organisms</taxon>
        <taxon>Carpediemonas</taxon>
    </lineage>
</organism>